<reference evidence="1 2" key="1">
    <citation type="submission" date="2013-07" db="EMBL/GenBank/DDBJ databases">
        <authorList>
            <person name="Genoscope - CEA"/>
        </authorList>
    </citation>
    <scope>NUCLEOTIDE SEQUENCE [LARGE SCALE GENOMIC DNA]</scope>
    <source>
        <strain evidence="1 2">G6</strain>
    </source>
</reference>
<sequence>MATKTLKFIDVKSGWYISYFFMTEAGYGYTVKIYDEDTNEIYADWTKPDDGDSEINKYDGKSFQYMGKDGKLVCIVDCPESSHLDNSWSEGSIQPSSGTPILGRTYCAAFEDFGGSIDYNDFFVCLVAWSHEG</sequence>
<name>A0A068R4D2_9GAMM</name>
<accession>A0A068R4D2</accession>
<dbReference type="Proteomes" id="UP000032735">
    <property type="component" value="Chromosome"/>
</dbReference>
<dbReference type="RefSeq" id="WP_045958273.1">
    <property type="nucleotide sequence ID" value="NZ_FO704551.1"/>
</dbReference>
<dbReference type="STRING" id="1354304.XPG1_1335"/>
<proteinExistence type="predicted"/>
<keyword evidence="2" id="KW-1185">Reference proteome</keyword>
<evidence type="ECO:0000313" key="2">
    <source>
        <dbReference type="Proteomes" id="UP000032735"/>
    </source>
</evidence>
<organism evidence="1 2">
    <name type="scientific">Xenorhabdus poinarii G6</name>
    <dbReference type="NCBI Taxonomy" id="1354304"/>
    <lineage>
        <taxon>Bacteria</taxon>
        <taxon>Pseudomonadati</taxon>
        <taxon>Pseudomonadota</taxon>
        <taxon>Gammaproteobacteria</taxon>
        <taxon>Enterobacterales</taxon>
        <taxon>Morganellaceae</taxon>
        <taxon>Xenorhabdus</taxon>
    </lineage>
</organism>
<dbReference type="KEGG" id="xpo:XPG1_1335"/>
<dbReference type="OrthoDB" id="6443758at2"/>
<evidence type="ECO:0000313" key="1">
    <source>
        <dbReference type="EMBL" id="CDG20990.1"/>
    </source>
</evidence>
<dbReference type="HOGENOM" id="CLU_1916284_0_0_6"/>
<dbReference type="EMBL" id="FO704551">
    <property type="protein sequence ID" value="CDG20990.1"/>
    <property type="molecule type" value="Genomic_DNA"/>
</dbReference>
<dbReference type="AlphaFoldDB" id="A0A068R4D2"/>
<protein>
    <submittedName>
        <fullName evidence="1">Uncharacterized protein</fullName>
    </submittedName>
</protein>
<gene>
    <name evidence="1" type="ORF">XPG1_1335</name>
</gene>